<evidence type="ECO:0000313" key="2">
    <source>
        <dbReference type="Proteomes" id="UP000031668"/>
    </source>
</evidence>
<dbReference type="AlphaFoldDB" id="A0A0C2MGB1"/>
<evidence type="ECO:0000313" key="1">
    <source>
        <dbReference type="EMBL" id="KII60726.1"/>
    </source>
</evidence>
<sequence length="272" mass="31988">MKQKDGKISLNLNHGKRIRAHVYLDKLNAIKNQRDVMNLGKETIYCWKKRSRNMMVRKNNLRTSIMSDMLTPYMRIGQNNDYLFGDLLNQGELFVIERGNSKNEKWKSEMRGLKKSPFVGIPYPFVHVEQKSKITNFFSQRAFALQVFGLHMNKLQLVDASIIELFGHLVSENTWSVVFNLFLQYLSREDKIQTATFFSNPVTIISRCFYMALDESTELMGCEPYIFETTYIDHPIYHNLGTLKLLVQLIRQPLKLNMVFKMYLDMAYFTFT</sequence>
<gene>
    <name evidence="1" type="ORF">RF11_10955</name>
</gene>
<keyword evidence="2" id="KW-1185">Reference proteome</keyword>
<accession>A0A0C2MGB1</accession>
<dbReference type="EMBL" id="JWZT01005480">
    <property type="protein sequence ID" value="KII60726.1"/>
    <property type="molecule type" value="Genomic_DNA"/>
</dbReference>
<comment type="caution">
    <text evidence="1">The sequence shown here is derived from an EMBL/GenBank/DDBJ whole genome shotgun (WGS) entry which is preliminary data.</text>
</comment>
<dbReference type="Proteomes" id="UP000031668">
    <property type="component" value="Unassembled WGS sequence"/>
</dbReference>
<protein>
    <submittedName>
        <fullName evidence="1">Uncharacterized protein</fullName>
    </submittedName>
</protein>
<reference evidence="1 2" key="1">
    <citation type="journal article" date="2014" name="Genome Biol. Evol.">
        <title>The genome of the myxosporean Thelohanellus kitauei shows adaptations to nutrient acquisition within its fish host.</title>
        <authorList>
            <person name="Yang Y."/>
            <person name="Xiong J."/>
            <person name="Zhou Z."/>
            <person name="Huo F."/>
            <person name="Miao W."/>
            <person name="Ran C."/>
            <person name="Liu Y."/>
            <person name="Zhang J."/>
            <person name="Feng J."/>
            <person name="Wang M."/>
            <person name="Wang M."/>
            <person name="Wang L."/>
            <person name="Yao B."/>
        </authorList>
    </citation>
    <scope>NUCLEOTIDE SEQUENCE [LARGE SCALE GENOMIC DNA]</scope>
    <source>
        <strain evidence="1">Wuqing</strain>
    </source>
</reference>
<proteinExistence type="predicted"/>
<name>A0A0C2MGB1_THEKT</name>
<organism evidence="1 2">
    <name type="scientific">Thelohanellus kitauei</name>
    <name type="common">Myxosporean</name>
    <dbReference type="NCBI Taxonomy" id="669202"/>
    <lineage>
        <taxon>Eukaryota</taxon>
        <taxon>Metazoa</taxon>
        <taxon>Cnidaria</taxon>
        <taxon>Myxozoa</taxon>
        <taxon>Myxosporea</taxon>
        <taxon>Bivalvulida</taxon>
        <taxon>Platysporina</taxon>
        <taxon>Myxobolidae</taxon>
        <taxon>Thelohanellus</taxon>
    </lineage>
</organism>